<protein>
    <submittedName>
        <fullName evidence="2">Uncharacterized protein</fullName>
    </submittedName>
</protein>
<dbReference type="Proteomes" id="UP000215199">
    <property type="component" value="Unassembled WGS sequence"/>
</dbReference>
<gene>
    <name evidence="2" type="ORF">CF165_46550</name>
</gene>
<organism evidence="2 3">
    <name type="scientific">Amycolatopsis vastitatis</name>
    <dbReference type="NCBI Taxonomy" id="1905142"/>
    <lineage>
        <taxon>Bacteria</taxon>
        <taxon>Bacillati</taxon>
        <taxon>Actinomycetota</taxon>
        <taxon>Actinomycetes</taxon>
        <taxon>Pseudonocardiales</taxon>
        <taxon>Pseudonocardiaceae</taxon>
        <taxon>Amycolatopsis</taxon>
    </lineage>
</organism>
<dbReference type="EMBL" id="NMUL01000077">
    <property type="protein sequence ID" value="OXM59660.1"/>
    <property type="molecule type" value="Genomic_DNA"/>
</dbReference>
<evidence type="ECO:0000313" key="2">
    <source>
        <dbReference type="EMBL" id="OXM59660.1"/>
    </source>
</evidence>
<accession>A0A229SLK1</accession>
<keyword evidence="3" id="KW-1185">Reference proteome</keyword>
<evidence type="ECO:0000256" key="1">
    <source>
        <dbReference type="SAM" id="MobiDB-lite"/>
    </source>
</evidence>
<name>A0A229SLK1_9PSEU</name>
<comment type="caution">
    <text evidence="2">The sequence shown here is derived from an EMBL/GenBank/DDBJ whole genome shotgun (WGS) entry which is preliminary data.</text>
</comment>
<proteinExistence type="predicted"/>
<feature type="region of interest" description="Disordered" evidence="1">
    <location>
        <begin position="32"/>
        <end position="60"/>
    </location>
</feature>
<dbReference type="AlphaFoldDB" id="A0A229SLK1"/>
<reference evidence="3" key="1">
    <citation type="submission" date="2017-07" db="EMBL/GenBank/DDBJ databases">
        <title>Comparative genome mining reveals phylogenetic distribution patterns of secondary metabolites in Amycolatopsis.</title>
        <authorList>
            <person name="Adamek M."/>
            <person name="Alanjary M."/>
            <person name="Sales-Ortells H."/>
            <person name="Goodfellow M."/>
            <person name="Bull A.T."/>
            <person name="Kalinowski J."/>
            <person name="Ziemert N."/>
        </authorList>
    </citation>
    <scope>NUCLEOTIDE SEQUENCE [LARGE SCALE GENOMIC DNA]</scope>
    <source>
        <strain evidence="3">H5</strain>
    </source>
</reference>
<evidence type="ECO:0000313" key="3">
    <source>
        <dbReference type="Proteomes" id="UP000215199"/>
    </source>
</evidence>
<sequence length="104" mass="10822">MDVMATPLTTDQSSPEQILAVAHCGGGGGTSITAAGASPRWSGPDPDLGRTTGLPAPSAPGCRPTLTFPVGGHECHQYQIESGFYECVHGHVRRVEIRVLPGSR</sequence>